<evidence type="ECO:0000259" key="6">
    <source>
        <dbReference type="Pfam" id="PF01048"/>
    </source>
</evidence>
<dbReference type="SUPFAM" id="SSF53167">
    <property type="entry name" value="Purine and uridine phosphorylases"/>
    <property type="match status" value="1"/>
</dbReference>
<dbReference type="InterPro" id="IPR035994">
    <property type="entry name" value="Nucleoside_phosphorylase_sf"/>
</dbReference>
<dbReference type="EC" id="3.2.2.9" evidence="2"/>
<dbReference type="AlphaFoldDB" id="A0A021VR72"/>
<dbReference type="GO" id="GO:0008930">
    <property type="term" value="F:methylthioadenosine nucleosidase activity"/>
    <property type="evidence" value="ECO:0007669"/>
    <property type="project" value="InterPro"/>
</dbReference>
<dbReference type="GO" id="GO:0005829">
    <property type="term" value="C:cytosol"/>
    <property type="evidence" value="ECO:0007669"/>
    <property type="project" value="TreeGrafter"/>
</dbReference>
<accession>A0A021VR72</accession>
<dbReference type="EMBL" id="AXCW01000075">
    <property type="protein sequence ID" value="EYR63699.1"/>
    <property type="molecule type" value="Genomic_DNA"/>
</dbReference>
<feature type="domain" description="Nucleoside phosphorylase" evidence="6">
    <location>
        <begin position="21"/>
        <end position="247"/>
    </location>
</feature>
<evidence type="ECO:0000256" key="2">
    <source>
        <dbReference type="ARBA" id="ARBA00011974"/>
    </source>
</evidence>
<dbReference type="CDD" id="cd09008">
    <property type="entry name" value="MTAN"/>
    <property type="match status" value="1"/>
</dbReference>
<dbReference type="Pfam" id="PF01048">
    <property type="entry name" value="PNP_UDP_1"/>
    <property type="match status" value="1"/>
</dbReference>
<dbReference type="GO" id="GO:0019284">
    <property type="term" value="P:L-methionine salvage from S-adenosylmethionine"/>
    <property type="evidence" value="ECO:0007669"/>
    <property type="project" value="TreeGrafter"/>
</dbReference>
<dbReference type="Gene3D" id="3.40.50.1580">
    <property type="entry name" value="Nucleoside phosphorylase domain"/>
    <property type="match status" value="1"/>
</dbReference>
<dbReference type="GO" id="GO:0008782">
    <property type="term" value="F:adenosylhomocysteine nucleosidase activity"/>
    <property type="evidence" value="ECO:0007669"/>
    <property type="project" value="UniProtKB-EC"/>
</dbReference>
<gene>
    <name evidence="7" type="ORF">N866_18750</name>
</gene>
<organism evidence="7 8">
    <name type="scientific">Actinotalea ferrariae CF5-4</name>
    <dbReference type="NCBI Taxonomy" id="948458"/>
    <lineage>
        <taxon>Bacteria</taxon>
        <taxon>Bacillati</taxon>
        <taxon>Actinomycetota</taxon>
        <taxon>Actinomycetes</taxon>
        <taxon>Micrococcales</taxon>
        <taxon>Cellulomonadaceae</taxon>
        <taxon>Actinotalea</taxon>
    </lineage>
</organism>
<comment type="caution">
    <text evidence="7">The sequence shown here is derived from an EMBL/GenBank/DDBJ whole genome shotgun (WGS) entry which is preliminary data.</text>
</comment>
<protein>
    <recommendedName>
        <fullName evidence="2">adenosylhomocysteine nucleosidase</fullName>
        <ecNumber evidence="2">3.2.2.9</ecNumber>
    </recommendedName>
</protein>
<dbReference type="InterPro" id="IPR000845">
    <property type="entry name" value="Nucleoside_phosphorylase_d"/>
</dbReference>
<keyword evidence="4" id="KW-0378">Hydrolase</keyword>
<reference evidence="7 8" key="1">
    <citation type="submission" date="2014-01" db="EMBL/GenBank/DDBJ databases">
        <title>Actinotalea ferrariae CF5-4.</title>
        <authorList>
            <person name="Chen F."/>
            <person name="Li Y."/>
            <person name="Wang G."/>
        </authorList>
    </citation>
    <scope>NUCLEOTIDE SEQUENCE [LARGE SCALE GENOMIC DNA]</scope>
    <source>
        <strain evidence="7 8">CF5-4</strain>
    </source>
</reference>
<dbReference type="PANTHER" id="PTHR46832">
    <property type="entry name" value="5'-METHYLTHIOADENOSINE/S-ADENOSYLHOMOCYSTEINE NUCLEOSIDASE"/>
    <property type="match status" value="1"/>
</dbReference>
<dbReference type="NCBIfam" id="TIGR01704">
    <property type="entry name" value="MTA_SAH-Nsdase"/>
    <property type="match status" value="1"/>
</dbReference>
<evidence type="ECO:0000256" key="3">
    <source>
        <dbReference type="ARBA" id="ARBA00022605"/>
    </source>
</evidence>
<keyword evidence="3" id="KW-0028">Amino-acid biosynthesis</keyword>
<dbReference type="UniPathway" id="UPA00904">
    <property type="reaction ID" value="UER00871"/>
</dbReference>
<dbReference type="PANTHER" id="PTHR46832:SF1">
    <property type="entry name" value="5'-METHYLTHIOADENOSINE_S-ADENOSYLHOMOCYSTEINE NUCLEOSIDASE"/>
    <property type="match status" value="1"/>
</dbReference>
<proteinExistence type="predicted"/>
<evidence type="ECO:0000256" key="5">
    <source>
        <dbReference type="ARBA" id="ARBA00023167"/>
    </source>
</evidence>
<evidence type="ECO:0000256" key="1">
    <source>
        <dbReference type="ARBA" id="ARBA00004945"/>
    </source>
</evidence>
<keyword evidence="8" id="KW-1185">Reference proteome</keyword>
<dbReference type="InterPro" id="IPR010049">
    <property type="entry name" value="MTA_SAH_Nsdase"/>
</dbReference>
<sequence length="259" mass="26190">MEHGDRMSVPPPRDGRLPEVKAAVVVAMDDEAAPFLERASHVGDPVAVGGAVERTLVVEGRTLLLVRSGIGLVNAATAVAVVLATVRPRVVVSAGSAGGLGEGVRVGDVVVGERYVYSAADARAFGYALGQVPGMPETYAADDALVAAVAGAAATAAADLVLRTGTVLSSDTFVDASRVPGLRSAFPEALSTDMESTALAHACFVHRTAFVSVRGISDLCGPAAEGDFLTHVDDAADRSARVVLAALAGAPLPGPALRS</sequence>
<comment type="pathway">
    <text evidence="1">Amino-acid biosynthesis; L-methionine biosynthesis via salvage pathway; S-methyl-5-thio-alpha-D-ribose 1-phosphate from S-methyl-5'-thioadenosine (hydrolase route): step 1/2.</text>
</comment>
<evidence type="ECO:0000313" key="8">
    <source>
        <dbReference type="Proteomes" id="UP000019753"/>
    </source>
</evidence>
<dbReference type="GO" id="GO:0009164">
    <property type="term" value="P:nucleoside catabolic process"/>
    <property type="evidence" value="ECO:0007669"/>
    <property type="project" value="InterPro"/>
</dbReference>
<evidence type="ECO:0000313" key="7">
    <source>
        <dbReference type="EMBL" id="EYR63699.1"/>
    </source>
</evidence>
<dbReference type="Proteomes" id="UP000019753">
    <property type="component" value="Unassembled WGS sequence"/>
</dbReference>
<keyword evidence="5" id="KW-0486">Methionine biosynthesis</keyword>
<dbReference type="GO" id="GO:0019509">
    <property type="term" value="P:L-methionine salvage from methylthioadenosine"/>
    <property type="evidence" value="ECO:0007669"/>
    <property type="project" value="UniProtKB-UniPathway"/>
</dbReference>
<name>A0A021VR72_9CELL</name>
<evidence type="ECO:0000256" key="4">
    <source>
        <dbReference type="ARBA" id="ARBA00022801"/>
    </source>
</evidence>